<dbReference type="EMBL" id="AAMKXG010000008">
    <property type="protein sequence ID" value="EDI4194247.1"/>
    <property type="molecule type" value="Genomic_DNA"/>
</dbReference>
<name>A0A637XUL7_SALET</name>
<reference evidence="1" key="1">
    <citation type="submission" date="2018-07" db="EMBL/GenBank/DDBJ databases">
        <authorList>
            <consortium name="PulseNet: The National Subtyping Network for Foodborne Disease Surveillance"/>
            <person name="Tarr C.L."/>
            <person name="Trees E."/>
            <person name="Katz L.S."/>
            <person name="Carleton-Romer H.A."/>
            <person name="Stroika S."/>
            <person name="Kucerova Z."/>
            <person name="Roache K.F."/>
            <person name="Sabol A.L."/>
            <person name="Besser J."/>
            <person name="Gerner-Smidt P."/>
        </authorList>
    </citation>
    <scope>NUCLEOTIDE SEQUENCE</scope>
    <source>
        <strain evidence="1">PNUSAS014150</strain>
    </source>
</reference>
<comment type="caution">
    <text evidence="1">The sequence shown here is derived from an EMBL/GenBank/DDBJ whole genome shotgun (WGS) entry which is preliminary data.</text>
</comment>
<accession>A0A637XUL7</accession>
<sequence>MIKIIFEDNISEILRGVNKVFSNYKVFVSEDNVVFTNKFPIGIKLYNVKEHGTGESVINGIIRLKEEYEINVIYLELVNRELRKIDYLHKSHKLSDEYFSNITVDFRYILKEMKVSTGDKIIEILSNINIINAMKVIQYAIYTNYIDPALSSYILNGYLSLLNKHTNFSEMNNLFYLRYLCVNAYDLDNFKISAFKIHK</sequence>
<organism evidence="1">
    <name type="scientific">Salmonella enterica subsp. enterica serovar Bareilly</name>
    <dbReference type="NCBI Taxonomy" id="58096"/>
    <lineage>
        <taxon>Bacteria</taxon>
        <taxon>Pseudomonadati</taxon>
        <taxon>Pseudomonadota</taxon>
        <taxon>Gammaproteobacteria</taxon>
        <taxon>Enterobacterales</taxon>
        <taxon>Enterobacteriaceae</taxon>
        <taxon>Salmonella</taxon>
    </lineage>
</organism>
<protein>
    <submittedName>
        <fullName evidence="1">Uncharacterized protein</fullName>
    </submittedName>
</protein>
<evidence type="ECO:0000313" key="1">
    <source>
        <dbReference type="EMBL" id="EDI4194247.1"/>
    </source>
</evidence>
<proteinExistence type="predicted"/>
<dbReference type="AlphaFoldDB" id="A0A637XUL7"/>
<gene>
    <name evidence="1" type="ORF">CD529_13560</name>
</gene>